<reference evidence="2" key="1">
    <citation type="submission" date="2022-03" db="EMBL/GenBank/DDBJ databases">
        <title>The complete genome sequence of a Methyloterrigena soli.</title>
        <authorList>
            <person name="Zi Z."/>
        </authorList>
    </citation>
    <scope>NUCLEOTIDE SEQUENCE</scope>
    <source>
        <strain evidence="2">M48</strain>
    </source>
</reference>
<accession>A0AA41QIL5</accession>
<dbReference type="Pfam" id="PF04339">
    <property type="entry name" value="FemAB_like"/>
    <property type="match status" value="1"/>
</dbReference>
<dbReference type="GO" id="GO:0016746">
    <property type="term" value="F:acyltransferase activity"/>
    <property type="evidence" value="ECO:0007669"/>
    <property type="project" value="UniProtKB-KW"/>
</dbReference>
<dbReference type="RefSeq" id="WP_035094313.1">
    <property type="nucleotide sequence ID" value="NZ_JAKETQ010000001.1"/>
</dbReference>
<dbReference type="InterPro" id="IPR016181">
    <property type="entry name" value="Acyl_CoA_acyltransferase"/>
</dbReference>
<dbReference type="SUPFAM" id="SSF55729">
    <property type="entry name" value="Acyl-CoA N-acyltransferases (Nat)"/>
    <property type="match status" value="1"/>
</dbReference>
<protein>
    <submittedName>
        <fullName evidence="2">GNAT family N-acetyltransferase</fullName>
        <ecNumber evidence="2">2.3.1.-</ecNumber>
    </submittedName>
</protein>
<organism evidence="2 3">
    <name type="scientific">Paradevosia shaoguanensis</name>
    <dbReference type="NCBI Taxonomy" id="1335043"/>
    <lineage>
        <taxon>Bacteria</taxon>
        <taxon>Pseudomonadati</taxon>
        <taxon>Pseudomonadota</taxon>
        <taxon>Alphaproteobacteria</taxon>
        <taxon>Hyphomicrobiales</taxon>
        <taxon>Devosiaceae</taxon>
        <taxon>Paradevosia</taxon>
    </lineage>
</organism>
<evidence type="ECO:0000256" key="1">
    <source>
        <dbReference type="SAM" id="MobiDB-lite"/>
    </source>
</evidence>
<evidence type="ECO:0000313" key="2">
    <source>
        <dbReference type="EMBL" id="MCI0125610.1"/>
    </source>
</evidence>
<dbReference type="EMBL" id="JALAZD010000001">
    <property type="protein sequence ID" value="MCI0125610.1"/>
    <property type="molecule type" value="Genomic_DNA"/>
</dbReference>
<comment type="caution">
    <text evidence="2">The sequence shown here is derived from an EMBL/GenBank/DDBJ whole genome shotgun (WGS) entry which is preliminary data.</text>
</comment>
<gene>
    <name evidence="2" type="ORF">ML536_02090</name>
</gene>
<feature type="region of interest" description="Disordered" evidence="1">
    <location>
        <begin position="377"/>
        <end position="397"/>
    </location>
</feature>
<evidence type="ECO:0000313" key="3">
    <source>
        <dbReference type="Proteomes" id="UP001156140"/>
    </source>
</evidence>
<keyword evidence="3" id="KW-1185">Reference proteome</keyword>
<dbReference type="Proteomes" id="UP001156140">
    <property type="component" value="Unassembled WGS sequence"/>
</dbReference>
<sequence length="397" mass="43775">MRVTFHDTIDDIGAAEWDGVFGPERLFQGHAWLRASEGDAIEGYVPRYVVIRDDQDCIVAAVAAYTMPTSLVMFSAAPLKWAVDRIQRIAPWFLRPRILECGSPLGPGNGIGVRSDTSIASLAPIICEAMERLAARERIHLIVLRDFLETELKASAAFELEGYARTESLPTMSLDIKWKSFADYLGSMTSRHRQKVRRGLSLAKSSGLSARLAGPVGDQGQHLAHQRENVRERAKEYSREKLTATFFNQLDKGLGPRARVIEVLNGTTNVGHALLVDDGNILRWLSFGRETGGARDGAYFLVLASIIELAIREGKSVLDMGMTTHGPKTDFGAKMLPQWMLLRFRGPLGRLLPLVLRYVSPNRGTVARHVFKGDGSQLPDGAEKVGSLGQSERHTAT</sequence>
<keyword evidence="2" id="KW-0012">Acyltransferase</keyword>
<dbReference type="InterPro" id="IPR007434">
    <property type="entry name" value="FemAB-like"/>
</dbReference>
<dbReference type="EC" id="2.3.1.-" evidence="2"/>
<keyword evidence="2" id="KW-0808">Transferase</keyword>
<dbReference type="AlphaFoldDB" id="A0AA41QIL5"/>
<proteinExistence type="predicted"/>
<dbReference type="Gene3D" id="3.40.630.30">
    <property type="match status" value="1"/>
</dbReference>
<name>A0AA41QIL5_9HYPH</name>